<dbReference type="RefSeq" id="WP_184900827.1">
    <property type="nucleotide sequence ID" value="NZ_JACHMX010000001.1"/>
</dbReference>
<feature type="compositionally biased region" description="Basic and acidic residues" evidence="1">
    <location>
        <begin position="91"/>
        <end position="108"/>
    </location>
</feature>
<feature type="region of interest" description="Disordered" evidence="1">
    <location>
        <begin position="83"/>
        <end position="108"/>
    </location>
</feature>
<name>A0A841BB84_9PSEU</name>
<evidence type="ECO:0000313" key="3">
    <source>
        <dbReference type="Proteomes" id="UP000580861"/>
    </source>
</evidence>
<sequence>MDVWQLLAELDKAGVDRSEYYFPGMPPRESNPDGGTYLEVEGGRWQVKQAERGQSWTRGSFDTEDEACRFLYDLLTWKAPEPYRQTPEEAEASRLHNERRQAEDRRNL</sequence>
<dbReference type="AlphaFoldDB" id="A0A841BB84"/>
<organism evidence="2 3">
    <name type="scientific">Amycolatopsis umgeniensis</name>
    <dbReference type="NCBI Taxonomy" id="336628"/>
    <lineage>
        <taxon>Bacteria</taxon>
        <taxon>Bacillati</taxon>
        <taxon>Actinomycetota</taxon>
        <taxon>Actinomycetes</taxon>
        <taxon>Pseudonocardiales</taxon>
        <taxon>Pseudonocardiaceae</taxon>
        <taxon>Amycolatopsis</taxon>
    </lineage>
</organism>
<proteinExistence type="predicted"/>
<comment type="caution">
    <text evidence="2">The sequence shown here is derived from an EMBL/GenBank/DDBJ whole genome shotgun (WGS) entry which is preliminary data.</text>
</comment>
<reference evidence="2 3" key="1">
    <citation type="submission" date="2020-08" db="EMBL/GenBank/DDBJ databases">
        <title>Sequencing the genomes of 1000 actinobacteria strains.</title>
        <authorList>
            <person name="Klenk H.-P."/>
        </authorList>
    </citation>
    <scope>NUCLEOTIDE SEQUENCE [LARGE SCALE GENOMIC DNA]</scope>
    <source>
        <strain evidence="2 3">DSM 45272</strain>
    </source>
</reference>
<evidence type="ECO:0000256" key="1">
    <source>
        <dbReference type="SAM" id="MobiDB-lite"/>
    </source>
</evidence>
<evidence type="ECO:0000313" key="2">
    <source>
        <dbReference type="EMBL" id="MBB5855842.1"/>
    </source>
</evidence>
<keyword evidence="3" id="KW-1185">Reference proteome</keyword>
<protein>
    <submittedName>
        <fullName evidence="2">Uncharacterized protein</fullName>
    </submittedName>
</protein>
<dbReference type="Proteomes" id="UP000580861">
    <property type="component" value="Unassembled WGS sequence"/>
</dbReference>
<accession>A0A841BB84</accession>
<dbReference type="EMBL" id="JACHMX010000001">
    <property type="protein sequence ID" value="MBB5855842.1"/>
    <property type="molecule type" value="Genomic_DNA"/>
</dbReference>
<gene>
    <name evidence="2" type="ORF">HDA45_005929</name>
</gene>